<dbReference type="SMART" id="SM00014">
    <property type="entry name" value="acidPPc"/>
    <property type="match status" value="1"/>
</dbReference>
<name>A0ABN4RA83_9BACL</name>
<keyword evidence="1" id="KW-0812">Transmembrane</keyword>
<feature type="transmembrane region" description="Helical" evidence="1">
    <location>
        <begin position="115"/>
        <end position="133"/>
    </location>
</feature>
<sequence length="212" mass="24323">MKRLFYPLAIAALLGFFAILVNYPEKAIVQIDQQVAELLGGRRLLDSMSFIGDPWMIAAVSLTLLVYLWLFRKNYRGMLFVLLAVGVGNVLNQSMKEWFERPRPELQYGLESFSFPANHAMVGLLYLFTLAYFLSEGTVSRKTKILIWLTAVGLSMTVALSRVAGGEHYFSDIVAGLFVGYAWFVAVAVWYELRERLFRKRDENRKKEEFPD</sequence>
<evidence type="ECO:0000313" key="4">
    <source>
        <dbReference type="Proteomes" id="UP000092661"/>
    </source>
</evidence>
<reference evidence="3" key="1">
    <citation type="submission" date="2016-10" db="EMBL/GenBank/DDBJ databases">
        <authorList>
            <person name="See-Too W.S."/>
        </authorList>
    </citation>
    <scope>NUCLEOTIDE SEQUENCE</scope>
    <source>
        <strain evidence="3">DSM 14505</strain>
    </source>
</reference>
<proteinExistence type="predicted"/>
<dbReference type="CDD" id="cd03392">
    <property type="entry name" value="PAP2_like_2"/>
    <property type="match status" value="1"/>
</dbReference>
<organism evidence="3 4">
    <name type="scientific">Planococcus antarcticus DSM 14505</name>
    <dbReference type="NCBI Taxonomy" id="1185653"/>
    <lineage>
        <taxon>Bacteria</taxon>
        <taxon>Bacillati</taxon>
        <taxon>Bacillota</taxon>
        <taxon>Bacilli</taxon>
        <taxon>Bacillales</taxon>
        <taxon>Caryophanaceae</taxon>
        <taxon>Planococcus</taxon>
    </lineage>
</organism>
<dbReference type="Gene3D" id="1.20.144.10">
    <property type="entry name" value="Phosphatidic acid phosphatase type 2/haloperoxidase"/>
    <property type="match status" value="2"/>
</dbReference>
<evidence type="ECO:0000256" key="1">
    <source>
        <dbReference type="SAM" id="Phobius"/>
    </source>
</evidence>
<keyword evidence="1" id="KW-0472">Membrane</keyword>
<accession>A0ABN4RA83</accession>
<gene>
    <name evidence="3" type="ORF">BBH88_00585</name>
</gene>
<dbReference type="EMBL" id="CP016534">
    <property type="protein sequence ID" value="ANU08934.1"/>
    <property type="molecule type" value="Genomic_DNA"/>
</dbReference>
<feature type="transmembrane region" description="Helical" evidence="1">
    <location>
        <begin position="51"/>
        <end position="70"/>
    </location>
</feature>
<dbReference type="RefSeq" id="WP_065536203.1">
    <property type="nucleotide sequence ID" value="NZ_CP016534.2"/>
</dbReference>
<dbReference type="InterPro" id="IPR000326">
    <property type="entry name" value="PAP2/HPO"/>
</dbReference>
<keyword evidence="1" id="KW-1133">Transmembrane helix</keyword>
<dbReference type="PANTHER" id="PTHR14969">
    <property type="entry name" value="SPHINGOSINE-1-PHOSPHATE PHOSPHOHYDROLASE"/>
    <property type="match status" value="1"/>
</dbReference>
<feature type="transmembrane region" description="Helical" evidence="1">
    <location>
        <begin position="169"/>
        <end position="191"/>
    </location>
</feature>
<evidence type="ECO:0000259" key="2">
    <source>
        <dbReference type="SMART" id="SM00014"/>
    </source>
</evidence>
<dbReference type="Pfam" id="PF01569">
    <property type="entry name" value="PAP2"/>
    <property type="match status" value="1"/>
</dbReference>
<feature type="transmembrane region" description="Helical" evidence="1">
    <location>
        <begin position="77"/>
        <end position="95"/>
    </location>
</feature>
<protein>
    <recommendedName>
        <fullName evidence="2">Phosphatidic acid phosphatase type 2/haloperoxidase domain-containing protein</fullName>
    </recommendedName>
</protein>
<dbReference type="Proteomes" id="UP000092661">
    <property type="component" value="Chromosome"/>
</dbReference>
<dbReference type="PANTHER" id="PTHR14969:SF13">
    <property type="entry name" value="AT30094P"/>
    <property type="match status" value="1"/>
</dbReference>
<dbReference type="InterPro" id="IPR036938">
    <property type="entry name" value="PAP2/HPO_sf"/>
</dbReference>
<dbReference type="SUPFAM" id="SSF48317">
    <property type="entry name" value="Acid phosphatase/Vanadium-dependent haloperoxidase"/>
    <property type="match status" value="1"/>
</dbReference>
<feature type="transmembrane region" description="Helical" evidence="1">
    <location>
        <begin position="145"/>
        <end position="163"/>
    </location>
</feature>
<feature type="domain" description="Phosphatidic acid phosphatase type 2/haloperoxidase" evidence="2">
    <location>
        <begin position="77"/>
        <end position="188"/>
    </location>
</feature>
<keyword evidence="4" id="KW-1185">Reference proteome</keyword>
<evidence type="ECO:0000313" key="3">
    <source>
        <dbReference type="EMBL" id="ANU08934.1"/>
    </source>
</evidence>